<evidence type="ECO:0000313" key="7">
    <source>
        <dbReference type="EMBL" id="EPR93761.1"/>
    </source>
</evidence>
<evidence type="ECO:0000256" key="6">
    <source>
        <dbReference type="SAM" id="Phobius"/>
    </source>
</evidence>
<feature type="transmembrane region" description="Helical" evidence="6">
    <location>
        <begin position="256"/>
        <end position="280"/>
    </location>
</feature>
<feature type="transmembrane region" description="Helical" evidence="6">
    <location>
        <begin position="191"/>
        <end position="212"/>
    </location>
</feature>
<reference evidence="7 8" key="1">
    <citation type="submission" date="2013-06" db="EMBL/GenBank/DDBJ databases">
        <title>Genome sequencing of Streptococcus mitis strains.</title>
        <authorList>
            <person name="Ikryannikova L.N."/>
            <person name="Ilina E.N."/>
            <person name="Kostryukova E.S."/>
            <person name="Semashko T.A."/>
            <person name="Savinova T.A."/>
            <person name="Karpova I.Y."/>
            <person name="Larin A.K."/>
            <person name="Ischenko D.S."/>
            <person name="Dubovickaya V.A."/>
            <person name="Sidorenko S.V."/>
            <person name="Govorun V.M."/>
        </authorList>
    </citation>
    <scope>NUCLEOTIDE SEQUENCE [LARGE SCALE GENOMIC DNA]</scope>
    <source>
        <strain evidence="7 8">29/42</strain>
    </source>
</reference>
<dbReference type="InterPro" id="IPR002797">
    <property type="entry name" value="Polysacc_synth"/>
</dbReference>
<dbReference type="AlphaFoldDB" id="S7XDZ8"/>
<organism evidence="7 8">
    <name type="scientific">Streptococcus mitis 29/42</name>
    <dbReference type="NCBI Taxonomy" id="1340486"/>
    <lineage>
        <taxon>Bacteria</taxon>
        <taxon>Bacillati</taxon>
        <taxon>Bacillota</taxon>
        <taxon>Bacilli</taxon>
        <taxon>Lactobacillales</taxon>
        <taxon>Streptococcaceae</taxon>
        <taxon>Streptococcus</taxon>
        <taxon>Streptococcus mitis group</taxon>
    </lineage>
</organism>
<name>S7XDZ8_STRMT</name>
<feature type="transmembrane region" description="Helical" evidence="6">
    <location>
        <begin position="113"/>
        <end position="133"/>
    </location>
</feature>
<evidence type="ECO:0000256" key="4">
    <source>
        <dbReference type="ARBA" id="ARBA00022989"/>
    </source>
</evidence>
<dbReference type="PANTHER" id="PTHR30250">
    <property type="entry name" value="PST FAMILY PREDICTED COLANIC ACID TRANSPORTER"/>
    <property type="match status" value="1"/>
</dbReference>
<feature type="transmembrane region" description="Helical" evidence="6">
    <location>
        <begin position="482"/>
        <end position="505"/>
    </location>
</feature>
<dbReference type="CDD" id="cd13124">
    <property type="entry name" value="MATE_SpoVB_like"/>
    <property type="match status" value="1"/>
</dbReference>
<dbReference type="PATRIC" id="fig|1340486.4.peg.1651"/>
<feature type="transmembrane region" description="Helical" evidence="6">
    <location>
        <begin position="153"/>
        <end position="170"/>
    </location>
</feature>
<dbReference type="PANTHER" id="PTHR30250:SF21">
    <property type="entry name" value="LIPID II FLIPPASE MURJ"/>
    <property type="match status" value="1"/>
</dbReference>
<dbReference type="EMBL" id="ATAB01000012">
    <property type="protein sequence ID" value="EPR93761.1"/>
    <property type="molecule type" value="Genomic_DNA"/>
</dbReference>
<accession>S7XDZ8</accession>
<proteinExistence type="predicted"/>
<dbReference type="Pfam" id="PF01943">
    <property type="entry name" value="Polysacc_synt"/>
    <property type="match status" value="1"/>
</dbReference>
<feature type="transmembrane region" description="Helical" evidence="6">
    <location>
        <begin position="355"/>
        <end position="379"/>
    </location>
</feature>
<evidence type="ECO:0000256" key="1">
    <source>
        <dbReference type="ARBA" id="ARBA00004651"/>
    </source>
</evidence>
<dbReference type="Proteomes" id="UP000014973">
    <property type="component" value="Unassembled WGS sequence"/>
</dbReference>
<keyword evidence="3 6" id="KW-0812">Transmembrane</keyword>
<comment type="subcellular location">
    <subcellularLocation>
        <location evidence="1">Cell membrane</location>
        <topology evidence="1">Multi-pass membrane protein</topology>
    </subcellularLocation>
</comment>
<feature type="transmembrane region" description="Helical" evidence="6">
    <location>
        <begin position="314"/>
        <end position="334"/>
    </location>
</feature>
<feature type="transmembrane region" description="Helical" evidence="6">
    <location>
        <begin position="419"/>
        <end position="438"/>
    </location>
</feature>
<feature type="transmembrane region" description="Helical" evidence="6">
    <location>
        <begin position="385"/>
        <end position="407"/>
    </location>
</feature>
<feature type="transmembrane region" description="Helical" evidence="6">
    <location>
        <begin position="511"/>
        <end position="531"/>
    </location>
</feature>
<dbReference type="PIRSF" id="PIRSF038958">
    <property type="entry name" value="PG_synth_SpoVB"/>
    <property type="match status" value="1"/>
</dbReference>
<comment type="caution">
    <text evidence="7">The sequence shown here is derived from an EMBL/GenBank/DDBJ whole genome shotgun (WGS) entry which is preliminary data.</text>
</comment>
<keyword evidence="4 6" id="KW-1133">Transmembrane helix</keyword>
<keyword evidence="2" id="KW-1003">Cell membrane</keyword>
<dbReference type="GO" id="GO:0005886">
    <property type="term" value="C:plasma membrane"/>
    <property type="evidence" value="ECO:0007669"/>
    <property type="project" value="UniProtKB-SubCell"/>
</dbReference>
<evidence type="ECO:0000256" key="5">
    <source>
        <dbReference type="ARBA" id="ARBA00023136"/>
    </source>
</evidence>
<feature type="transmembrane region" description="Helical" evidence="6">
    <location>
        <begin position="444"/>
        <end position="462"/>
    </location>
</feature>
<feature type="transmembrane region" description="Helical" evidence="6">
    <location>
        <begin position="34"/>
        <end position="55"/>
    </location>
</feature>
<gene>
    <name evidence="7" type="ORF">M060_07745</name>
</gene>
<keyword evidence="5 6" id="KW-0472">Membrane</keyword>
<feature type="transmembrane region" description="Helical" evidence="6">
    <location>
        <begin position="75"/>
        <end position="92"/>
    </location>
</feature>
<sequence>MEDEEFFLVILKLNEESMSNENNHQQAQMLRGTAWLTASNFISRLLGAIYIIPWYIWMGSYAATANGLFTMGYNIYAWFLLISTAGIPVAVAKQVAKYNTMREEEHSFALIRSFLGFMTGLGLVFALVLYVFAPWLADLSGVGKDLIPIMQSLAWAVLIFPSMSVIRGFFQGMNNLKPYAMSQIAEQVIRVIWMLLATFMIMKMGSGDYLAAVTQSTFAAFVGMVASFAVLIYFLAKEGLLKRVLETGDKINSKRLLVDTIKEAIPFILTGSAIQLFQILDQMTFINSMSWFTNYSNEDLVVMFSYFSANPNKITMILISVGVSIGSVGLPLLTENYVKGDLKAASRLVQDSITMLFLFLLPATVGVVMVGEPLYTVFYGQPDSLAMGLFVFAVLQSTILGLYMVLSPMLQAMFRNRKAVLYFIYGSIAKLVLQLPTIALFHSYGPLISTTIGLIIPNVLMYRDICKVTGVKRKVILKRTILISLLTFVMFIGVGAIQWILGFVFQPSGRLWSFLYVALVGAMGGGVYGFLSLRTRLLDKVIGKAQADRLRIKLKLT</sequence>
<evidence type="ECO:0000313" key="8">
    <source>
        <dbReference type="Proteomes" id="UP000014973"/>
    </source>
</evidence>
<dbReference type="InterPro" id="IPR024923">
    <property type="entry name" value="PG_synth_SpoVB"/>
</dbReference>
<feature type="transmembrane region" description="Helical" evidence="6">
    <location>
        <begin position="218"/>
        <end position="236"/>
    </location>
</feature>
<dbReference type="InterPro" id="IPR050833">
    <property type="entry name" value="Poly_Biosynth_Transport"/>
</dbReference>
<evidence type="ECO:0000256" key="2">
    <source>
        <dbReference type="ARBA" id="ARBA00022475"/>
    </source>
</evidence>
<evidence type="ECO:0000256" key="3">
    <source>
        <dbReference type="ARBA" id="ARBA00022692"/>
    </source>
</evidence>
<protein>
    <submittedName>
        <fullName evidence="7">Polysaccharide biosynthesis protein</fullName>
    </submittedName>
</protein>